<evidence type="ECO:0000259" key="1">
    <source>
        <dbReference type="Pfam" id="PF09370"/>
    </source>
</evidence>
<accession>A0ABS6H420</accession>
<dbReference type="Pfam" id="PF09370">
    <property type="entry name" value="PEP_hydrolase"/>
    <property type="match status" value="1"/>
</dbReference>
<reference evidence="2 3" key="1">
    <citation type="submission" date="2021-01" db="EMBL/GenBank/DDBJ databases">
        <title>Roseomonas sp. nov, a bacterium isolated from an oil production mixture in Yumen Oilfield.</title>
        <authorList>
            <person name="Wu D."/>
        </authorList>
    </citation>
    <scope>NUCLEOTIDE SEQUENCE [LARGE SCALE GENOMIC DNA]</scope>
    <source>
        <strain evidence="2 3">ROY-5-3</strain>
    </source>
</reference>
<gene>
    <name evidence="2" type="ORF">JJQ90_06875</name>
</gene>
<sequence>MVPPSAARLRPCARLDGLDPPARQRSLYLPALAGFPPGTWPLVALLPVLDINGALRVALEARRPFRSAPPAVGIFACDPFLRLADMAALLRRAGVTTVVNYPTVALFEGETAAALAAVGYRAEAEFRLLLRFAELGFSAIACAASRRAVDVALGLGLRRILLHPGLGPPADPEAWWAERAGHVAIEGAEPLAWDAPVQASSPRRRMRL</sequence>
<organism evidence="2 3">
    <name type="scientific">Falsiroseomonas oleicola</name>
    <dbReference type="NCBI Taxonomy" id="2801474"/>
    <lineage>
        <taxon>Bacteria</taxon>
        <taxon>Pseudomonadati</taxon>
        <taxon>Pseudomonadota</taxon>
        <taxon>Alphaproteobacteria</taxon>
        <taxon>Acetobacterales</taxon>
        <taxon>Roseomonadaceae</taxon>
        <taxon>Falsiroseomonas</taxon>
    </lineage>
</organism>
<evidence type="ECO:0000313" key="3">
    <source>
        <dbReference type="Proteomes" id="UP000689967"/>
    </source>
</evidence>
<dbReference type="EMBL" id="JAERQM010000001">
    <property type="protein sequence ID" value="MBU8543422.1"/>
    <property type="molecule type" value="Genomic_DNA"/>
</dbReference>
<keyword evidence="2" id="KW-0378">Hydrolase</keyword>
<comment type="caution">
    <text evidence="2">The sequence shown here is derived from an EMBL/GenBank/DDBJ whole genome shotgun (WGS) entry which is preliminary data.</text>
</comment>
<feature type="domain" description="TIM-barrel" evidence="1">
    <location>
        <begin position="42"/>
        <end position="149"/>
    </location>
</feature>
<dbReference type="InterPro" id="IPR009215">
    <property type="entry name" value="TIM-br_IGPS-like"/>
</dbReference>
<proteinExistence type="predicted"/>
<dbReference type="GO" id="GO:0016787">
    <property type="term" value="F:hydrolase activity"/>
    <property type="evidence" value="ECO:0007669"/>
    <property type="project" value="UniProtKB-KW"/>
</dbReference>
<dbReference type="RefSeq" id="WP_216873685.1">
    <property type="nucleotide sequence ID" value="NZ_JAERQM010000001.1"/>
</dbReference>
<evidence type="ECO:0000313" key="2">
    <source>
        <dbReference type="EMBL" id="MBU8543422.1"/>
    </source>
</evidence>
<protein>
    <submittedName>
        <fullName evidence="2">Phosphoenolpyruvate hydrolase family protein</fullName>
    </submittedName>
</protein>
<name>A0ABS6H420_9PROT</name>
<keyword evidence="3" id="KW-1185">Reference proteome</keyword>
<dbReference type="Proteomes" id="UP000689967">
    <property type="component" value="Unassembled WGS sequence"/>
</dbReference>